<feature type="domain" description="NADH:ubiquinone oxidoreductase 30kDa subunit" evidence="1">
    <location>
        <begin position="40"/>
        <end position="135"/>
    </location>
</feature>
<dbReference type="AlphaFoldDB" id="A0A7M1B0X5"/>
<dbReference type="InterPro" id="IPR001268">
    <property type="entry name" value="NADH_UbQ_OxRdtase_30kDa_su"/>
</dbReference>
<evidence type="ECO:0000259" key="1">
    <source>
        <dbReference type="Pfam" id="PF00329"/>
    </source>
</evidence>
<dbReference type="InterPro" id="IPR037232">
    <property type="entry name" value="NADH_quin_OxRdtase_su_C/D-like"/>
</dbReference>
<sequence>MNIEEFNNAIKNNIVSQYTLHDDVDSYGNPNSWIKLTNKNDIEAIAKSVSAYKGRCVVMSVYRNEDGSHMLIYHFDIDGMLINVEVPLASDDKNFISITPILPSANWAEREAREMYNLEPVGHPCKDRLFLDPSMPKGEMAEYISLSKAQVGLSDTDILWNKVNEGIK</sequence>
<proteinExistence type="predicted"/>
<keyword evidence="3" id="KW-1185">Reference proteome</keyword>
<organism evidence="2 3">
    <name type="scientific">Sulfurimonas sediminis</name>
    <dbReference type="NCBI Taxonomy" id="2590020"/>
    <lineage>
        <taxon>Bacteria</taxon>
        <taxon>Pseudomonadati</taxon>
        <taxon>Campylobacterota</taxon>
        <taxon>Epsilonproteobacteria</taxon>
        <taxon>Campylobacterales</taxon>
        <taxon>Sulfurimonadaceae</taxon>
        <taxon>Sulfurimonas</taxon>
    </lineage>
</organism>
<dbReference type="Pfam" id="PF00329">
    <property type="entry name" value="Complex1_30kDa"/>
    <property type="match status" value="1"/>
</dbReference>
<gene>
    <name evidence="2" type="ORF">FJR45_05175</name>
</gene>
<dbReference type="SUPFAM" id="SSF143243">
    <property type="entry name" value="Nqo5-like"/>
    <property type="match status" value="1"/>
</dbReference>
<dbReference type="GO" id="GO:0008137">
    <property type="term" value="F:NADH dehydrogenase (ubiquinone) activity"/>
    <property type="evidence" value="ECO:0007669"/>
    <property type="project" value="InterPro"/>
</dbReference>
<accession>A0A7M1B0X5</accession>
<evidence type="ECO:0000313" key="3">
    <source>
        <dbReference type="Proteomes" id="UP000593719"/>
    </source>
</evidence>
<protein>
    <submittedName>
        <fullName evidence="2">NADH-quinone oxidoreductase subunit C</fullName>
    </submittedName>
</protein>
<evidence type="ECO:0000313" key="2">
    <source>
        <dbReference type="EMBL" id="QOP43374.1"/>
    </source>
</evidence>
<dbReference type="Proteomes" id="UP000593719">
    <property type="component" value="Chromosome"/>
</dbReference>
<name>A0A7M1B0X5_9BACT</name>
<reference evidence="2 3" key="1">
    <citation type="submission" date="2019-06" db="EMBL/GenBank/DDBJ databases">
        <title>Sulfurimonas gotlandica sp. nov., a chemoautotrophic and psychrotolerant epsilonproteobacterium isolated from a pelagic redoxcline, and an emended description of the genus Sulfurimonas.</title>
        <authorList>
            <person name="Wang S."/>
            <person name="Jiang L."/>
            <person name="Shao Z."/>
        </authorList>
    </citation>
    <scope>NUCLEOTIDE SEQUENCE [LARGE SCALE GENOMIC DNA]</scope>
    <source>
        <strain evidence="2 3">S2-6</strain>
    </source>
</reference>
<dbReference type="RefSeq" id="WP_193151661.1">
    <property type="nucleotide sequence ID" value="NZ_CP041235.1"/>
</dbReference>
<dbReference type="KEGG" id="ssei:FJR45_05175"/>
<dbReference type="EMBL" id="CP041235">
    <property type="protein sequence ID" value="QOP43374.1"/>
    <property type="molecule type" value="Genomic_DNA"/>
</dbReference>
<dbReference type="Gene3D" id="3.30.460.80">
    <property type="entry name" value="NADH:ubiquinone oxidoreductase, 30kDa subunit"/>
    <property type="match status" value="1"/>
</dbReference>